<evidence type="ECO:0000259" key="8">
    <source>
        <dbReference type="PROSITE" id="PS50112"/>
    </source>
</evidence>
<evidence type="ECO:0000256" key="5">
    <source>
        <dbReference type="ARBA" id="ARBA00023163"/>
    </source>
</evidence>
<protein>
    <submittedName>
        <fullName evidence="9">Uncharacterized protein</fullName>
    </submittedName>
</protein>
<feature type="region of interest" description="Disordered" evidence="6">
    <location>
        <begin position="680"/>
        <end position="702"/>
    </location>
</feature>
<dbReference type="Pfam" id="PF01590">
    <property type="entry name" value="GAF"/>
    <property type="match status" value="1"/>
</dbReference>
<dbReference type="PROSITE" id="PS00675">
    <property type="entry name" value="SIGMA54_INTERACT_1"/>
    <property type="match status" value="1"/>
</dbReference>
<evidence type="ECO:0000256" key="2">
    <source>
        <dbReference type="ARBA" id="ARBA00022840"/>
    </source>
</evidence>
<keyword evidence="2" id="KW-0067">ATP-binding</keyword>
<accession>A0A212K784</accession>
<dbReference type="InterPro" id="IPR002197">
    <property type="entry name" value="HTH_Fis"/>
</dbReference>
<dbReference type="GO" id="GO:0043565">
    <property type="term" value="F:sequence-specific DNA binding"/>
    <property type="evidence" value="ECO:0007669"/>
    <property type="project" value="InterPro"/>
</dbReference>
<dbReference type="Pfam" id="PF00989">
    <property type="entry name" value="PAS"/>
    <property type="match status" value="1"/>
</dbReference>
<dbReference type="Pfam" id="PF02954">
    <property type="entry name" value="HTH_8"/>
    <property type="match status" value="1"/>
</dbReference>
<dbReference type="InterPro" id="IPR058031">
    <property type="entry name" value="AAA_lid_NorR"/>
</dbReference>
<evidence type="ECO:0000256" key="4">
    <source>
        <dbReference type="ARBA" id="ARBA00023125"/>
    </source>
</evidence>
<evidence type="ECO:0000259" key="7">
    <source>
        <dbReference type="PROSITE" id="PS50045"/>
    </source>
</evidence>
<dbReference type="InterPro" id="IPR029016">
    <property type="entry name" value="GAF-like_dom_sf"/>
</dbReference>
<reference evidence="9" key="1">
    <citation type="submission" date="2016-04" db="EMBL/GenBank/DDBJ databases">
        <authorList>
            <person name="Evans L.H."/>
            <person name="Alamgir A."/>
            <person name="Owens N."/>
            <person name="Weber N.D."/>
            <person name="Virtaneva K."/>
            <person name="Barbian K."/>
            <person name="Babar A."/>
            <person name="Rosenke K."/>
        </authorList>
    </citation>
    <scope>NUCLEOTIDE SEQUENCE</scope>
    <source>
        <strain evidence="9">86</strain>
    </source>
</reference>
<dbReference type="Pfam" id="PF00158">
    <property type="entry name" value="Sigma54_activat"/>
    <property type="match status" value="1"/>
</dbReference>
<dbReference type="PANTHER" id="PTHR32071:SF57">
    <property type="entry name" value="C4-DICARBOXYLATE TRANSPORT TRANSCRIPTIONAL REGULATORY PROTEIN DCTD"/>
    <property type="match status" value="1"/>
</dbReference>
<dbReference type="InterPro" id="IPR025662">
    <property type="entry name" value="Sigma_54_int_dom_ATP-bd_1"/>
</dbReference>
<dbReference type="InterPro" id="IPR009057">
    <property type="entry name" value="Homeodomain-like_sf"/>
</dbReference>
<dbReference type="InterPro" id="IPR013767">
    <property type="entry name" value="PAS_fold"/>
</dbReference>
<dbReference type="PANTHER" id="PTHR32071">
    <property type="entry name" value="TRANSCRIPTIONAL REGULATORY PROTEIN"/>
    <property type="match status" value="1"/>
</dbReference>
<dbReference type="PRINTS" id="PR01590">
    <property type="entry name" value="HTHFIS"/>
</dbReference>
<dbReference type="FunFam" id="3.40.50.300:FF:000006">
    <property type="entry name" value="DNA-binding transcriptional regulator NtrC"/>
    <property type="match status" value="1"/>
</dbReference>
<dbReference type="Gene3D" id="3.30.450.40">
    <property type="match status" value="1"/>
</dbReference>
<gene>
    <name evidence="9" type="ORF">KL86DPRO_30061</name>
</gene>
<dbReference type="InterPro" id="IPR035965">
    <property type="entry name" value="PAS-like_dom_sf"/>
</dbReference>
<dbReference type="SUPFAM" id="SSF55785">
    <property type="entry name" value="PYP-like sensor domain (PAS domain)"/>
    <property type="match status" value="1"/>
</dbReference>
<dbReference type="SUPFAM" id="SSF46689">
    <property type="entry name" value="Homeodomain-like"/>
    <property type="match status" value="1"/>
</dbReference>
<dbReference type="InterPro" id="IPR000014">
    <property type="entry name" value="PAS"/>
</dbReference>
<dbReference type="Gene3D" id="3.30.450.20">
    <property type="entry name" value="PAS domain"/>
    <property type="match status" value="1"/>
</dbReference>
<dbReference type="Gene3D" id="1.10.8.60">
    <property type="match status" value="1"/>
</dbReference>
<dbReference type="Pfam" id="PF25601">
    <property type="entry name" value="AAA_lid_14"/>
    <property type="match status" value="1"/>
</dbReference>
<dbReference type="EMBL" id="FLUQ01000003">
    <property type="protein sequence ID" value="SBW07468.1"/>
    <property type="molecule type" value="Genomic_DNA"/>
</dbReference>
<dbReference type="PROSITE" id="PS50045">
    <property type="entry name" value="SIGMA54_INTERACT_4"/>
    <property type="match status" value="1"/>
</dbReference>
<dbReference type="Gene3D" id="1.10.10.60">
    <property type="entry name" value="Homeodomain-like"/>
    <property type="match status" value="1"/>
</dbReference>
<dbReference type="PROSITE" id="PS50112">
    <property type="entry name" value="PAS"/>
    <property type="match status" value="1"/>
</dbReference>
<evidence type="ECO:0000256" key="1">
    <source>
        <dbReference type="ARBA" id="ARBA00022741"/>
    </source>
</evidence>
<evidence type="ECO:0000256" key="6">
    <source>
        <dbReference type="SAM" id="MobiDB-lite"/>
    </source>
</evidence>
<keyword evidence="5" id="KW-0804">Transcription</keyword>
<dbReference type="InterPro" id="IPR003018">
    <property type="entry name" value="GAF"/>
</dbReference>
<dbReference type="SMART" id="SM00382">
    <property type="entry name" value="AAA"/>
    <property type="match status" value="1"/>
</dbReference>
<evidence type="ECO:0000313" key="9">
    <source>
        <dbReference type="EMBL" id="SBW07468.1"/>
    </source>
</evidence>
<dbReference type="InterPro" id="IPR025943">
    <property type="entry name" value="Sigma_54_int_dom_ATP-bd_2"/>
</dbReference>
<dbReference type="GO" id="GO:0005524">
    <property type="term" value="F:ATP binding"/>
    <property type="evidence" value="ECO:0007669"/>
    <property type="project" value="UniProtKB-KW"/>
</dbReference>
<feature type="domain" description="Sigma-54 factor interaction" evidence="7">
    <location>
        <begin position="344"/>
        <end position="574"/>
    </location>
</feature>
<dbReference type="SMART" id="SM00091">
    <property type="entry name" value="PAS"/>
    <property type="match status" value="1"/>
</dbReference>
<dbReference type="InterPro" id="IPR002078">
    <property type="entry name" value="Sigma_54_int"/>
</dbReference>
<proteinExistence type="predicted"/>
<keyword evidence="3" id="KW-0805">Transcription regulation</keyword>
<dbReference type="PROSITE" id="PS00676">
    <property type="entry name" value="SIGMA54_INTERACT_2"/>
    <property type="match status" value="1"/>
</dbReference>
<dbReference type="InterPro" id="IPR027417">
    <property type="entry name" value="P-loop_NTPase"/>
</dbReference>
<keyword evidence="4" id="KW-0238">DNA-binding</keyword>
<dbReference type="InterPro" id="IPR003593">
    <property type="entry name" value="AAA+_ATPase"/>
</dbReference>
<dbReference type="Gene3D" id="3.40.50.300">
    <property type="entry name" value="P-loop containing nucleotide triphosphate hydrolases"/>
    <property type="match status" value="1"/>
</dbReference>
<dbReference type="GO" id="GO:0006355">
    <property type="term" value="P:regulation of DNA-templated transcription"/>
    <property type="evidence" value="ECO:0007669"/>
    <property type="project" value="InterPro"/>
</dbReference>
<feature type="domain" description="PAS" evidence="8">
    <location>
        <begin position="222"/>
        <end position="276"/>
    </location>
</feature>
<keyword evidence="1" id="KW-0547">Nucleotide-binding</keyword>
<name>A0A212K784_9DELT</name>
<dbReference type="SUPFAM" id="SSF52540">
    <property type="entry name" value="P-loop containing nucleoside triphosphate hydrolases"/>
    <property type="match status" value="1"/>
</dbReference>
<dbReference type="CDD" id="cd00009">
    <property type="entry name" value="AAA"/>
    <property type="match status" value="1"/>
</dbReference>
<sequence length="702" mass="77800">MDIRDLSSPEAQEKTRQAKEQFRLGVPVDERSVRKEILESWQRSRSYGLDFETADKSLISPAALKKRIRERQVLYDIAAPVIDKLYDFTTGSGFLSILCDEEGYVLKTIGDDEIRAAAQKNLLVEGCNRSERRIGTNGIGTPLVTHTPIQVFGEEHFHSPHNNRVCSGAPIFGPGGVPIGVFCLTGRSETVSFHTLGLAVSVANDISQQIRMLQAYNTVDRLQKQAELIVETVPSGILLMNKDLEIIRTNSRGAALLHKPQNEIMGKKLHEILHREPFSPDNLEETIDDQKVCIEEGGRKTNFIFTLNAASKDHYVVTFVKTESLQKKIHRLIGSEAYFTFDDIIGRSSGIQNAIALAKIASGNRSTVLLTGESGTGKELFAQAIHNAGPRRDAPFVVLNCAALPKSLIESELFGYENGAFTGARREGYAGKFELANGGTIFLDEIGDMPLDVQASLLRVLQNREVSRIGSTRATKLDVRIIAATNINLPESIKNNAFRGDLYYRLNVFNIHIPPLRERPADIRALAEYFLHKYAEFSSRPVRGFSEEAFRALEGHSWYGNIRELENIIERAIYVARSEFLTVEEIHLVSNFPSTDHVETVPSPKPAPVSSASPDFMGFSPQGGLDLPSLFEAEDPLAAIEYALTAANGNISRAAEMLCANRRTLYRKLHSYGLDPKQLRRQAKRKKSSGGALPGVPNSLNK</sequence>
<dbReference type="AlphaFoldDB" id="A0A212K784"/>
<evidence type="ECO:0000256" key="3">
    <source>
        <dbReference type="ARBA" id="ARBA00023015"/>
    </source>
</evidence>
<organism evidence="9">
    <name type="scientific">uncultured delta proteobacterium</name>
    <dbReference type="NCBI Taxonomy" id="34034"/>
    <lineage>
        <taxon>Bacteria</taxon>
        <taxon>Deltaproteobacteria</taxon>
        <taxon>environmental samples</taxon>
    </lineage>
</organism>